<feature type="transmembrane region" description="Helical" evidence="7">
    <location>
        <begin position="592"/>
        <end position="612"/>
    </location>
</feature>
<dbReference type="AlphaFoldDB" id="A0A437QI31"/>
<evidence type="ECO:0000256" key="2">
    <source>
        <dbReference type="ARBA" id="ARBA00022448"/>
    </source>
</evidence>
<feature type="transmembrane region" description="Helical" evidence="7">
    <location>
        <begin position="474"/>
        <end position="497"/>
    </location>
</feature>
<keyword evidence="5 7" id="KW-1133">Transmembrane helix</keyword>
<dbReference type="RefSeq" id="WP_127768209.1">
    <property type="nucleotide sequence ID" value="NZ_SADE01000004.1"/>
</dbReference>
<name>A0A437QI31_9PROT</name>
<feature type="domain" description="RCK C-terminal" evidence="8">
    <location>
        <begin position="322"/>
        <end position="406"/>
    </location>
</feature>
<evidence type="ECO:0000256" key="4">
    <source>
        <dbReference type="ARBA" id="ARBA00022737"/>
    </source>
</evidence>
<feature type="transmembrane region" description="Helical" evidence="7">
    <location>
        <begin position="190"/>
        <end position="212"/>
    </location>
</feature>
<dbReference type="GO" id="GO:0008324">
    <property type="term" value="F:monoatomic cation transmembrane transporter activity"/>
    <property type="evidence" value="ECO:0007669"/>
    <property type="project" value="InterPro"/>
</dbReference>
<dbReference type="PANTHER" id="PTHR43652:SF2">
    <property type="entry name" value="BASIC AMINO ACID ANTIPORTER YFCC-RELATED"/>
    <property type="match status" value="1"/>
</dbReference>
<evidence type="ECO:0000256" key="3">
    <source>
        <dbReference type="ARBA" id="ARBA00022692"/>
    </source>
</evidence>
<gene>
    <name evidence="9" type="ORF">EOI86_24015</name>
</gene>
<dbReference type="InterPro" id="IPR004680">
    <property type="entry name" value="Cit_transptr-like_dom"/>
</dbReference>
<dbReference type="Pfam" id="PF02080">
    <property type="entry name" value="TrkA_C"/>
    <property type="match status" value="2"/>
</dbReference>
<proteinExistence type="predicted"/>
<dbReference type="Proteomes" id="UP000287447">
    <property type="component" value="Unassembled WGS sequence"/>
</dbReference>
<feature type="transmembrane region" description="Helical" evidence="7">
    <location>
        <begin position="33"/>
        <end position="52"/>
    </location>
</feature>
<feature type="transmembrane region" description="Helical" evidence="7">
    <location>
        <begin position="549"/>
        <end position="572"/>
    </location>
</feature>
<dbReference type="OrthoDB" id="9809303at2"/>
<dbReference type="Pfam" id="PF03600">
    <property type="entry name" value="CitMHS"/>
    <property type="match status" value="1"/>
</dbReference>
<sequence>MSVDLMTLQMSAVFALIVAALLLYATDKLPLELTSFSVICGLLVLFHFFPVYDEAGKAALSPMVLLAGFASPALLTVLALLVLGEGLSRTGVLDRVALLVHKAARGQLSAALAIALVVVALVSALLNNIPVVVIFVPIMQALAAQTGRPSSRYMIPLSYAAILGGMTTLIGSSTNLLVSNALADLGEEEFSFFSFTVPGLVVAGVGMIYVLFICPRILPDNAANSAQEGATGKQFKADISLEAGSPYVGMESVSGFFPGLKDVTLLAVQRDGKPIYPPFDDLRLKIGDTLSVAATRDQLRATVKDDVSALYPRLSGRAGEDDWLPNLGDGTQSMAEVMVKPDSWLIGRNLRQIGYRNMRHVVVIGLERRTRMQRLKIDEIPLEAGDILLVQGRRSDILALRGNKDVILMEWSAENLIQSHHATRASAIFLGVVGMAATGVLPTEIAALCGAALMVFSGALPLQGAIRALDSKVVFLIAAALALGVSMQETGGAAFLAQGMLAAVGDAEPTVVLGVFFLMVAVLANVLSTKATAVLFTPIGVGIAREIGVPVEAFAVAVVFAANCSFASPVGYQTNLLVMAPGGYRFVDFIKAGVPLMLICWLTFFLFAPWYYGL</sequence>
<keyword evidence="4" id="KW-0677">Repeat</keyword>
<dbReference type="GO" id="GO:0006813">
    <property type="term" value="P:potassium ion transport"/>
    <property type="evidence" value="ECO:0007669"/>
    <property type="project" value="InterPro"/>
</dbReference>
<feature type="domain" description="RCK C-terminal" evidence="8">
    <location>
        <begin position="224"/>
        <end position="308"/>
    </location>
</feature>
<keyword evidence="10" id="KW-1185">Reference proteome</keyword>
<dbReference type="GO" id="GO:0005886">
    <property type="term" value="C:plasma membrane"/>
    <property type="evidence" value="ECO:0007669"/>
    <property type="project" value="TreeGrafter"/>
</dbReference>
<keyword evidence="6 7" id="KW-0472">Membrane</keyword>
<evidence type="ECO:0000256" key="7">
    <source>
        <dbReference type="SAM" id="Phobius"/>
    </source>
</evidence>
<dbReference type="PANTHER" id="PTHR43652">
    <property type="entry name" value="BASIC AMINO ACID ANTIPORTER YFCC-RELATED"/>
    <property type="match status" value="1"/>
</dbReference>
<evidence type="ECO:0000256" key="6">
    <source>
        <dbReference type="ARBA" id="ARBA00023136"/>
    </source>
</evidence>
<evidence type="ECO:0000256" key="5">
    <source>
        <dbReference type="ARBA" id="ARBA00022989"/>
    </source>
</evidence>
<feature type="transmembrane region" description="Helical" evidence="7">
    <location>
        <begin position="157"/>
        <end position="178"/>
    </location>
</feature>
<dbReference type="Gene3D" id="3.30.70.1450">
    <property type="entry name" value="Regulator of K+ conductance, C-terminal domain"/>
    <property type="match status" value="2"/>
</dbReference>
<evidence type="ECO:0000259" key="8">
    <source>
        <dbReference type="PROSITE" id="PS51202"/>
    </source>
</evidence>
<evidence type="ECO:0000313" key="10">
    <source>
        <dbReference type="Proteomes" id="UP000287447"/>
    </source>
</evidence>
<organism evidence="9 10">
    <name type="scientific">Hwanghaeella grinnelliae</name>
    <dbReference type="NCBI Taxonomy" id="2500179"/>
    <lineage>
        <taxon>Bacteria</taxon>
        <taxon>Pseudomonadati</taxon>
        <taxon>Pseudomonadota</taxon>
        <taxon>Alphaproteobacteria</taxon>
        <taxon>Rhodospirillales</taxon>
        <taxon>Rhodospirillaceae</taxon>
        <taxon>Hwanghaeella</taxon>
    </lineage>
</organism>
<comment type="caution">
    <text evidence="9">The sequence shown here is derived from an EMBL/GenBank/DDBJ whole genome shotgun (WGS) entry which is preliminary data.</text>
</comment>
<feature type="transmembrane region" description="Helical" evidence="7">
    <location>
        <begin position="104"/>
        <end position="122"/>
    </location>
</feature>
<accession>A0A437QI31</accession>
<keyword evidence="3 7" id="KW-0812">Transmembrane</keyword>
<keyword evidence="2" id="KW-0813">Transport</keyword>
<evidence type="ECO:0000313" key="9">
    <source>
        <dbReference type="EMBL" id="RVU34179.1"/>
    </source>
</evidence>
<feature type="transmembrane region" description="Helical" evidence="7">
    <location>
        <begin position="509"/>
        <end position="528"/>
    </location>
</feature>
<protein>
    <submittedName>
        <fullName evidence="9">SLC13 family permease</fullName>
    </submittedName>
</protein>
<dbReference type="EMBL" id="SADE01000004">
    <property type="protein sequence ID" value="RVU34179.1"/>
    <property type="molecule type" value="Genomic_DNA"/>
</dbReference>
<dbReference type="InterPro" id="IPR006037">
    <property type="entry name" value="RCK_C"/>
</dbReference>
<comment type="subcellular location">
    <subcellularLocation>
        <location evidence="1">Membrane</location>
        <topology evidence="1">Multi-pass membrane protein</topology>
    </subcellularLocation>
</comment>
<dbReference type="InterPro" id="IPR051679">
    <property type="entry name" value="DASS-Related_Transporters"/>
</dbReference>
<feature type="transmembrane region" description="Helical" evidence="7">
    <location>
        <begin position="445"/>
        <end position="462"/>
    </location>
</feature>
<feature type="transmembrane region" description="Helical" evidence="7">
    <location>
        <begin position="64"/>
        <end position="83"/>
    </location>
</feature>
<dbReference type="SUPFAM" id="SSF116726">
    <property type="entry name" value="TrkA C-terminal domain-like"/>
    <property type="match status" value="2"/>
</dbReference>
<reference evidence="10" key="1">
    <citation type="submission" date="2019-01" db="EMBL/GenBank/DDBJ databases">
        <title>Gri0909 isolated from a small marine red alga.</title>
        <authorList>
            <person name="Kim J."/>
            <person name="Jeong S.E."/>
            <person name="Jeon C.O."/>
        </authorList>
    </citation>
    <scope>NUCLEOTIDE SEQUENCE [LARGE SCALE GENOMIC DNA]</scope>
    <source>
        <strain evidence="10">Gri0909</strain>
    </source>
</reference>
<evidence type="ECO:0000256" key="1">
    <source>
        <dbReference type="ARBA" id="ARBA00004141"/>
    </source>
</evidence>
<dbReference type="PROSITE" id="PS51202">
    <property type="entry name" value="RCK_C"/>
    <property type="match status" value="2"/>
</dbReference>
<dbReference type="InterPro" id="IPR036721">
    <property type="entry name" value="RCK_C_sf"/>
</dbReference>
<feature type="transmembrane region" description="Helical" evidence="7">
    <location>
        <begin position="6"/>
        <end position="26"/>
    </location>
</feature>